<dbReference type="AlphaFoldDB" id="A0AA39JVI0"/>
<accession>A0AA39JVI0</accession>
<dbReference type="InterPro" id="IPR029044">
    <property type="entry name" value="Nucleotide-diphossugar_trans"/>
</dbReference>
<dbReference type="PANTHER" id="PTHR13778:SF47">
    <property type="entry name" value="LIPOPOLYSACCHARIDE 1,3-GALACTOSYLTRANSFERASE"/>
    <property type="match status" value="1"/>
</dbReference>
<dbReference type="InterPro" id="IPR029063">
    <property type="entry name" value="SAM-dependent_MTases_sf"/>
</dbReference>
<dbReference type="Pfam" id="PF01501">
    <property type="entry name" value="Glyco_transf_8"/>
    <property type="match status" value="1"/>
</dbReference>
<dbReference type="InterPro" id="IPR002495">
    <property type="entry name" value="Glyco_trans_8"/>
</dbReference>
<comment type="caution">
    <text evidence="5">The sequence shown here is derived from an EMBL/GenBank/DDBJ whole genome shotgun (WGS) entry which is preliminary data.</text>
</comment>
<dbReference type="InterPro" id="IPR050748">
    <property type="entry name" value="Glycosyltrans_8_dom-fam"/>
</dbReference>
<evidence type="ECO:0000256" key="2">
    <source>
        <dbReference type="ARBA" id="ARBA00022676"/>
    </source>
</evidence>
<comment type="similarity">
    <text evidence="1">Belongs to the glycosyltransferase 8 family.</text>
</comment>
<dbReference type="SUPFAM" id="SSF53335">
    <property type="entry name" value="S-adenosyl-L-methionine-dependent methyltransferases"/>
    <property type="match status" value="1"/>
</dbReference>
<evidence type="ECO:0000313" key="6">
    <source>
        <dbReference type="Proteomes" id="UP001175226"/>
    </source>
</evidence>
<gene>
    <name evidence="5" type="ORF">EV421DRAFT_1467689</name>
</gene>
<reference evidence="5" key="1">
    <citation type="submission" date="2023-06" db="EMBL/GenBank/DDBJ databases">
        <authorList>
            <consortium name="Lawrence Berkeley National Laboratory"/>
            <person name="Ahrendt S."/>
            <person name="Sahu N."/>
            <person name="Indic B."/>
            <person name="Wong-Bajracharya J."/>
            <person name="Merenyi Z."/>
            <person name="Ke H.-M."/>
            <person name="Monk M."/>
            <person name="Kocsube S."/>
            <person name="Drula E."/>
            <person name="Lipzen A."/>
            <person name="Balint B."/>
            <person name="Henrissat B."/>
            <person name="Andreopoulos B."/>
            <person name="Martin F.M."/>
            <person name="Harder C.B."/>
            <person name="Rigling D."/>
            <person name="Ford K.L."/>
            <person name="Foster G.D."/>
            <person name="Pangilinan J."/>
            <person name="Papanicolaou A."/>
            <person name="Barry K."/>
            <person name="LaButti K."/>
            <person name="Viragh M."/>
            <person name="Koriabine M."/>
            <person name="Yan M."/>
            <person name="Riley R."/>
            <person name="Champramary S."/>
            <person name="Plett K.L."/>
            <person name="Tsai I.J."/>
            <person name="Slot J."/>
            <person name="Sipos G."/>
            <person name="Plett J."/>
            <person name="Nagy L.G."/>
            <person name="Grigoriev I.V."/>
        </authorList>
    </citation>
    <scope>NUCLEOTIDE SEQUENCE</scope>
    <source>
        <strain evidence="5">FPL87.14</strain>
    </source>
</reference>
<dbReference type="EMBL" id="JAUEPT010000009">
    <property type="protein sequence ID" value="KAK0448571.1"/>
    <property type="molecule type" value="Genomic_DNA"/>
</dbReference>
<dbReference type="SUPFAM" id="SSF53448">
    <property type="entry name" value="Nucleotide-diphospho-sugar transferases"/>
    <property type="match status" value="1"/>
</dbReference>
<dbReference type="Pfam" id="PF13578">
    <property type="entry name" value="Methyltransf_24"/>
    <property type="match status" value="1"/>
</dbReference>
<dbReference type="CDD" id="cd04194">
    <property type="entry name" value="GT8_A4GalT_like"/>
    <property type="match status" value="1"/>
</dbReference>
<dbReference type="Proteomes" id="UP001175226">
    <property type="component" value="Unassembled WGS sequence"/>
</dbReference>
<keyword evidence="6" id="KW-1185">Reference proteome</keyword>
<sequence length="541" mass="61655">MQSFRIICTMTPDYHFTATQDWFSGHITEWRILFHHIQSLRPRVLEIGAWEGRSAVFLLTELCKDGGELITIDHFDLMQTADGRARHEKVLHNLRLTGKNFRILDQFSVPGLMQLLREEVVAAEPGFDWIYIDGSHRADDTFLDGELTWRLARKGAIIIFDDYEWGKEAEDNAEHPKKGIDGFLRLHDGEYERLSKPGDYQMIIRKVVEMRIGFLLDGISDDRVLKDVLGYGVNLAIVADSEYAMPASVAIRTAVKNVTGRCTVYIYDCGLTEEDRSRISHSIPKESRITHIFIPQREDDLSFKTSPTWAKLDLLKRLPVERALYLDSDTLVRGPLLPLWNTDLQGKSLGAALDVGYPNGHGAIVEKEGYFNAGILLLDLAKIRRRLPQTPQLMSETTFKDQDYLNLHFEHDWTALPLRYNAQGLGTYAKISTPERDAAFSAADLEDPVIVHFTGPVIPSMAVVLNPWVQPYTAKPWGYAGAPGHPYTGEWWDMLEETAWKGIRGSEDFQRRLANDMARVRDEGEKEFERLSTTNHQLNPK</sequence>
<organism evidence="5 6">
    <name type="scientific">Armillaria borealis</name>
    <dbReference type="NCBI Taxonomy" id="47425"/>
    <lineage>
        <taxon>Eukaryota</taxon>
        <taxon>Fungi</taxon>
        <taxon>Dikarya</taxon>
        <taxon>Basidiomycota</taxon>
        <taxon>Agaricomycotina</taxon>
        <taxon>Agaricomycetes</taxon>
        <taxon>Agaricomycetidae</taxon>
        <taxon>Agaricales</taxon>
        <taxon>Marasmiineae</taxon>
        <taxon>Physalacriaceae</taxon>
        <taxon>Armillaria</taxon>
    </lineage>
</organism>
<evidence type="ECO:0000256" key="4">
    <source>
        <dbReference type="ARBA" id="ARBA00022723"/>
    </source>
</evidence>
<proteinExistence type="inferred from homology"/>
<keyword evidence="2" id="KW-0328">Glycosyltransferase</keyword>
<dbReference type="PANTHER" id="PTHR13778">
    <property type="entry name" value="GLYCOSYLTRANSFERASE 8 DOMAIN-CONTAINING PROTEIN"/>
    <property type="match status" value="1"/>
</dbReference>
<dbReference type="Gene3D" id="3.90.550.10">
    <property type="entry name" value="Spore Coat Polysaccharide Biosynthesis Protein SpsA, Chain A"/>
    <property type="match status" value="1"/>
</dbReference>
<keyword evidence="4" id="KW-0479">Metal-binding</keyword>
<protein>
    <submittedName>
        <fullName evidence="5">Nucleotide-diphospho-sugar transferase</fullName>
    </submittedName>
</protein>
<dbReference type="Gene3D" id="3.40.50.150">
    <property type="entry name" value="Vaccinia Virus protein VP39"/>
    <property type="match status" value="1"/>
</dbReference>
<evidence type="ECO:0000313" key="5">
    <source>
        <dbReference type="EMBL" id="KAK0448571.1"/>
    </source>
</evidence>
<dbReference type="GO" id="GO:0016757">
    <property type="term" value="F:glycosyltransferase activity"/>
    <property type="evidence" value="ECO:0007669"/>
    <property type="project" value="UniProtKB-KW"/>
</dbReference>
<evidence type="ECO:0000256" key="3">
    <source>
        <dbReference type="ARBA" id="ARBA00022679"/>
    </source>
</evidence>
<evidence type="ECO:0000256" key="1">
    <source>
        <dbReference type="ARBA" id="ARBA00006351"/>
    </source>
</evidence>
<dbReference type="GO" id="GO:0046872">
    <property type="term" value="F:metal ion binding"/>
    <property type="evidence" value="ECO:0007669"/>
    <property type="project" value="UniProtKB-KW"/>
</dbReference>
<name>A0AA39JVI0_9AGAR</name>
<keyword evidence="3 5" id="KW-0808">Transferase</keyword>